<reference evidence="2 3" key="1">
    <citation type="submission" date="2020-05" db="EMBL/GenBank/DDBJ databases">
        <title>Vigna angularis (adzuki bean) Var. LongXiaoDou No. 4 denovo assembly.</title>
        <authorList>
            <person name="Xiang H."/>
        </authorList>
    </citation>
    <scope>NUCLEOTIDE SEQUENCE [LARGE SCALE GENOMIC DNA]</scope>
    <source>
        <tissue evidence="2">Leaf</tissue>
    </source>
</reference>
<gene>
    <name evidence="2" type="ORF">HKW66_Vig0239910</name>
</gene>
<comment type="caution">
    <text evidence="2">The sequence shown here is derived from an EMBL/GenBank/DDBJ whole genome shotgun (WGS) entry which is preliminary data.</text>
</comment>
<dbReference type="AlphaFoldDB" id="A0A8T0JI67"/>
<name>A0A8T0JI67_PHAAN</name>
<evidence type="ECO:0000313" key="2">
    <source>
        <dbReference type="EMBL" id="KAG2371870.1"/>
    </source>
</evidence>
<evidence type="ECO:0000256" key="1">
    <source>
        <dbReference type="SAM" id="MobiDB-lite"/>
    </source>
</evidence>
<accession>A0A8T0JI67</accession>
<feature type="region of interest" description="Disordered" evidence="1">
    <location>
        <begin position="9"/>
        <end position="84"/>
    </location>
</feature>
<protein>
    <submittedName>
        <fullName evidence="2">Uncharacterized protein</fullName>
    </submittedName>
</protein>
<dbReference type="Proteomes" id="UP000743370">
    <property type="component" value="Unassembled WGS sequence"/>
</dbReference>
<proteinExistence type="predicted"/>
<dbReference type="EMBL" id="JABFOF010000011">
    <property type="protein sequence ID" value="KAG2371870.1"/>
    <property type="molecule type" value="Genomic_DNA"/>
</dbReference>
<evidence type="ECO:0000313" key="3">
    <source>
        <dbReference type="Proteomes" id="UP000743370"/>
    </source>
</evidence>
<sequence length="117" mass="13000">MWFFVSCFGGAADPTASTKSVVPPPSRTLRRKPQWKPTLGSISENTAPPHRERATTAESAGDIKKSENSATTKSHRRHFSEGELPLEQCQHSLLRHSFSENYNSARKSDVHTCSYVA</sequence>
<feature type="compositionally biased region" description="Basic and acidic residues" evidence="1">
    <location>
        <begin position="49"/>
        <end position="67"/>
    </location>
</feature>
<organism evidence="2 3">
    <name type="scientific">Phaseolus angularis</name>
    <name type="common">Azuki bean</name>
    <name type="synonym">Vigna angularis</name>
    <dbReference type="NCBI Taxonomy" id="3914"/>
    <lineage>
        <taxon>Eukaryota</taxon>
        <taxon>Viridiplantae</taxon>
        <taxon>Streptophyta</taxon>
        <taxon>Embryophyta</taxon>
        <taxon>Tracheophyta</taxon>
        <taxon>Spermatophyta</taxon>
        <taxon>Magnoliopsida</taxon>
        <taxon>eudicotyledons</taxon>
        <taxon>Gunneridae</taxon>
        <taxon>Pentapetalae</taxon>
        <taxon>rosids</taxon>
        <taxon>fabids</taxon>
        <taxon>Fabales</taxon>
        <taxon>Fabaceae</taxon>
        <taxon>Papilionoideae</taxon>
        <taxon>50 kb inversion clade</taxon>
        <taxon>NPAAA clade</taxon>
        <taxon>indigoferoid/millettioid clade</taxon>
        <taxon>Phaseoleae</taxon>
        <taxon>Vigna</taxon>
    </lineage>
</organism>